<dbReference type="PROSITE" id="PS51186">
    <property type="entry name" value="GNAT"/>
    <property type="match status" value="1"/>
</dbReference>
<sequence length="164" mass="18446">MEFRELSPAHAPRIAELEALLFQGDQPWTEPMVRAELSQRYTFYVGAFEDGTDSLVGYAGVAMLGPKEDPEFEIHTIGVDPVYQRRGVGRALMDQLVHTADLLDGPMFLEVRTDNVPALRMYEDYGFVTTGVRKNYYQASGADAYAMMRPRNSERAGTGNETER</sequence>
<dbReference type="Gene3D" id="3.40.630.30">
    <property type="match status" value="1"/>
</dbReference>
<dbReference type="Proteomes" id="UP000215374">
    <property type="component" value="Chromosome 1"/>
</dbReference>
<name>A0A076NHM6_9CORY</name>
<dbReference type="eggNOG" id="COG0456">
    <property type="taxonomic scope" value="Bacteria"/>
</dbReference>
<dbReference type="SUPFAM" id="SSF55729">
    <property type="entry name" value="Acyl-CoA N-acyltransferases (Nat)"/>
    <property type="match status" value="1"/>
</dbReference>
<keyword evidence="2" id="KW-0963">Cytoplasm</keyword>
<evidence type="ECO:0000256" key="2">
    <source>
        <dbReference type="ARBA" id="ARBA00022490"/>
    </source>
</evidence>
<feature type="domain" description="N-acetyltransferase" evidence="5">
    <location>
        <begin position="1"/>
        <end position="152"/>
    </location>
</feature>
<reference evidence="7 9" key="2">
    <citation type="submission" date="2017-06" db="EMBL/GenBank/DDBJ databases">
        <authorList>
            <consortium name="Pathogen Informatics"/>
        </authorList>
    </citation>
    <scope>NUCLEOTIDE SEQUENCE [LARGE SCALE GENOMIC DNA]</scope>
    <source>
        <strain evidence="7 9">NCTC13015</strain>
    </source>
</reference>
<dbReference type="GO" id="GO:0008080">
    <property type="term" value="F:N-acetyltransferase activity"/>
    <property type="evidence" value="ECO:0007669"/>
    <property type="project" value="InterPro"/>
</dbReference>
<dbReference type="EMBL" id="LT906467">
    <property type="protein sequence ID" value="SNV59224.1"/>
    <property type="molecule type" value="Genomic_DNA"/>
</dbReference>
<dbReference type="InterPro" id="IPR050680">
    <property type="entry name" value="YpeA/RimI_acetyltransf"/>
</dbReference>
<reference evidence="6 8" key="1">
    <citation type="submission" date="2014-08" db="EMBL/GenBank/DDBJ databases">
        <title>Complete genome sequence of Corynebacterium imitans DSM 44264, isolated from a five-month-old boy with suspected pharyngeal diphtheria.</title>
        <authorList>
            <person name="Mollmann S."/>
            <person name="Albersmeier A."/>
            <person name="Ruckert C."/>
            <person name="Tauch A."/>
        </authorList>
    </citation>
    <scope>NUCLEOTIDE SEQUENCE [LARGE SCALE GENOMIC DNA]</scope>
    <source>
        <strain evidence="6 8">DSM 44264</strain>
    </source>
</reference>
<dbReference type="RefSeq" id="WP_038588526.1">
    <property type="nucleotide sequence ID" value="NZ_CP009211.1"/>
</dbReference>
<dbReference type="EMBL" id="CP009211">
    <property type="protein sequence ID" value="AIJ32873.1"/>
    <property type="molecule type" value="Genomic_DNA"/>
</dbReference>
<evidence type="ECO:0000313" key="9">
    <source>
        <dbReference type="Proteomes" id="UP000215374"/>
    </source>
</evidence>
<accession>A0A076NHM6</accession>
<dbReference type="InterPro" id="IPR016181">
    <property type="entry name" value="Acyl_CoA_acyltransferase"/>
</dbReference>
<dbReference type="OrthoDB" id="529907at2"/>
<proteinExistence type="inferred from homology"/>
<dbReference type="InterPro" id="IPR000182">
    <property type="entry name" value="GNAT_dom"/>
</dbReference>
<dbReference type="InterPro" id="IPR006464">
    <property type="entry name" value="AcTrfase_RimI/Ard1"/>
</dbReference>
<organism evidence="6 8">
    <name type="scientific">Corynebacterium imitans</name>
    <dbReference type="NCBI Taxonomy" id="156978"/>
    <lineage>
        <taxon>Bacteria</taxon>
        <taxon>Bacillati</taxon>
        <taxon>Actinomycetota</taxon>
        <taxon>Actinomycetes</taxon>
        <taxon>Mycobacteriales</taxon>
        <taxon>Corynebacteriaceae</taxon>
        <taxon>Corynebacterium</taxon>
    </lineage>
</organism>
<evidence type="ECO:0000259" key="5">
    <source>
        <dbReference type="PROSITE" id="PS51186"/>
    </source>
</evidence>
<evidence type="ECO:0000256" key="1">
    <source>
        <dbReference type="ARBA" id="ARBA00005395"/>
    </source>
</evidence>
<dbReference type="STRING" id="156978.CIMIT_02185"/>
<dbReference type="PANTHER" id="PTHR43420:SF44">
    <property type="entry name" value="ACETYLTRANSFERASE YPEA"/>
    <property type="match status" value="1"/>
</dbReference>
<dbReference type="KEGG" id="cii:CIMIT_02185"/>
<evidence type="ECO:0000313" key="8">
    <source>
        <dbReference type="Proteomes" id="UP000028780"/>
    </source>
</evidence>
<dbReference type="HOGENOM" id="CLU_013985_23_3_11"/>
<dbReference type="AlphaFoldDB" id="A0A076NHM6"/>
<evidence type="ECO:0000313" key="7">
    <source>
        <dbReference type="EMBL" id="SNV59224.1"/>
    </source>
</evidence>
<dbReference type="CDD" id="cd04301">
    <property type="entry name" value="NAT_SF"/>
    <property type="match status" value="1"/>
</dbReference>
<dbReference type="Proteomes" id="UP000028780">
    <property type="component" value="Chromosome"/>
</dbReference>
<evidence type="ECO:0000313" key="6">
    <source>
        <dbReference type="EMBL" id="AIJ32873.1"/>
    </source>
</evidence>
<dbReference type="NCBIfam" id="TIGR01575">
    <property type="entry name" value="rimI"/>
    <property type="match status" value="1"/>
</dbReference>
<keyword evidence="8" id="KW-1185">Reference proteome</keyword>
<gene>
    <name evidence="6" type="ORF">CIMIT_02185</name>
    <name evidence="7" type="ORF">SAMEA4535761_00503</name>
</gene>
<evidence type="ECO:0000256" key="4">
    <source>
        <dbReference type="ARBA" id="ARBA00023315"/>
    </source>
</evidence>
<keyword evidence="4" id="KW-0012">Acyltransferase</keyword>
<dbReference type="PANTHER" id="PTHR43420">
    <property type="entry name" value="ACETYLTRANSFERASE"/>
    <property type="match status" value="1"/>
</dbReference>
<evidence type="ECO:0000256" key="3">
    <source>
        <dbReference type="ARBA" id="ARBA00022679"/>
    </source>
</evidence>
<comment type="similarity">
    <text evidence="1">Belongs to the acetyltransferase family. RimI subfamily.</text>
</comment>
<dbReference type="Pfam" id="PF00583">
    <property type="entry name" value="Acetyltransf_1"/>
    <property type="match status" value="1"/>
</dbReference>
<keyword evidence="3 6" id="KW-0808">Transferase</keyword>
<protein>
    <submittedName>
        <fullName evidence="6">Alanine acetyltransferase</fullName>
    </submittedName>
    <submittedName>
        <fullName evidence="7">GNAT family acetyltransferase</fullName>
    </submittedName>
</protein>